<sequence>MAMTEEKYFIRVSMKVQSAFIEIARFSLGANEIYVIDLFHELEGDFVDVAHYPLRIELIKEHAMRYTMIACLGCSLTEFLNNSKKIIKETFRIMNLSV</sequence>
<accession>A0A3E1NG27</accession>
<reference evidence="1 2" key="1">
    <citation type="submission" date="2018-08" db="EMBL/GenBank/DDBJ databases">
        <title>Chitinophagaceae sp. K23C18032701, a novel bacterium isolated from forest soil.</title>
        <authorList>
            <person name="Wang C."/>
        </authorList>
    </citation>
    <scope>NUCLEOTIDE SEQUENCE [LARGE SCALE GENOMIC DNA]</scope>
    <source>
        <strain evidence="1 2">K23C18032701</strain>
    </source>
</reference>
<dbReference type="Proteomes" id="UP000261284">
    <property type="component" value="Unassembled WGS sequence"/>
</dbReference>
<proteinExistence type="predicted"/>
<dbReference type="AlphaFoldDB" id="A0A3E1NG27"/>
<organism evidence="1 2">
    <name type="scientific">Deminuibacter soli</name>
    <dbReference type="NCBI Taxonomy" id="2291815"/>
    <lineage>
        <taxon>Bacteria</taxon>
        <taxon>Pseudomonadati</taxon>
        <taxon>Bacteroidota</taxon>
        <taxon>Chitinophagia</taxon>
        <taxon>Chitinophagales</taxon>
        <taxon>Chitinophagaceae</taxon>
        <taxon>Deminuibacter</taxon>
    </lineage>
</organism>
<gene>
    <name evidence="1" type="ORF">DXN05_17770</name>
</gene>
<protein>
    <submittedName>
        <fullName evidence="1">Uncharacterized protein</fullName>
    </submittedName>
</protein>
<name>A0A3E1NG27_9BACT</name>
<evidence type="ECO:0000313" key="2">
    <source>
        <dbReference type="Proteomes" id="UP000261284"/>
    </source>
</evidence>
<evidence type="ECO:0000313" key="1">
    <source>
        <dbReference type="EMBL" id="RFM26837.1"/>
    </source>
</evidence>
<keyword evidence="2" id="KW-1185">Reference proteome</keyword>
<dbReference type="EMBL" id="QTJU01000007">
    <property type="protein sequence ID" value="RFM26837.1"/>
    <property type="molecule type" value="Genomic_DNA"/>
</dbReference>
<comment type="caution">
    <text evidence="1">The sequence shown here is derived from an EMBL/GenBank/DDBJ whole genome shotgun (WGS) entry which is preliminary data.</text>
</comment>